<gene>
    <name evidence="3" type="ORF">KIW84_051559</name>
</gene>
<feature type="domain" description="Retrovirus-related Pol polyprotein from transposon TNT 1-94-like beta-barrel" evidence="1">
    <location>
        <begin position="15"/>
        <end position="93"/>
    </location>
</feature>
<accession>A0A9D4WMY9</accession>
<dbReference type="EMBL" id="JAMSHJ010000005">
    <property type="protein sequence ID" value="KAI5404433.1"/>
    <property type="molecule type" value="Genomic_DNA"/>
</dbReference>
<comment type="caution">
    <text evidence="3">The sequence shown here is derived from an EMBL/GenBank/DDBJ whole genome shotgun (WGS) entry which is preliminary data.</text>
</comment>
<evidence type="ECO:0000313" key="4">
    <source>
        <dbReference type="Proteomes" id="UP001058974"/>
    </source>
</evidence>
<dbReference type="AlphaFoldDB" id="A0A9D4WMY9"/>
<protein>
    <recommendedName>
        <fullName evidence="5">Zinc finger, CCHC-type</fullName>
    </recommendedName>
</protein>
<sequence>MAHMEIQGTKMEDLWFLDKGCSNHMSGIKKWFSNMGKTFKHCVKLGNNARMMVHGKGSIKLKMNGPVQVIKDIYYIPDLSNNLLSIEQLQERRMKVVIEDNTEDSKAYRMYNPNFKKIIINRDIVFEENRAWDWGMNDDQGTTTSNVLTWENDGDDTEVHEEDYFPKAVDTTLESSLSENSTA</sequence>
<reference evidence="3 4" key="1">
    <citation type="journal article" date="2022" name="Nat. Genet.">
        <title>Improved pea reference genome and pan-genome highlight genomic features and evolutionary characteristics.</title>
        <authorList>
            <person name="Yang T."/>
            <person name="Liu R."/>
            <person name="Luo Y."/>
            <person name="Hu S."/>
            <person name="Wang D."/>
            <person name="Wang C."/>
            <person name="Pandey M.K."/>
            <person name="Ge S."/>
            <person name="Xu Q."/>
            <person name="Li N."/>
            <person name="Li G."/>
            <person name="Huang Y."/>
            <person name="Saxena R.K."/>
            <person name="Ji Y."/>
            <person name="Li M."/>
            <person name="Yan X."/>
            <person name="He Y."/>
            <person name="Liu Y."/>
            <person name="Wang X."/>
            <person name="Xiang C."/>
            <person name="Varshney R.K."/>
            <person name="Ding H."/>
            <person name="Gao S."/>
            <person name="Zong X."/>
        </authorList>
    </citation>
    <scope>NUCLEOTIDE SEQUENCE [LARGE SCALE GENOMIC DNA]</scope>
    <source>
        <strain evidence="3 4">cv. Zhongwan 6</strain>
    </source>
</reference>
<organism evidence="3 4">
    <name type="scientific">Pisum sativum</name>
    <name type="common">Garden pea</name>
    <name type="synonym">Lathyrus oleraceus</name>
    <dbReference type="NCBI Taxonomy" id="3888"/>
    <lineage>
        <taxon>Eukaryota</taxon>
        <taxon>Viridiplantae</taxon>
        <taxon>Streptophyta</taxon>
        <taxon>Embryophyta</taxon>
        <taxon>Tracheophyta</taxon>
        <taxon>Spermatophyta</taxon>
        <taxon>Magnoliopsida</taxon>
        <taxon>eudicotyledons</taxon>
        <taxon>Gunneridae</taxon>
        <taxon>Pentapetalae</taxon>
        <taxon>rosids</taxon>
        <taxon>fabids</taxon>
        <taxon>Fabales</taxon>
        <taxon>Fabaceae</taxon>
        <taxon>Papilionoideae</taxon>
        <taxon>50 kb inversion clade</taxon>
        <taxon>NPAAA clade</taxon>
        <taxon>Hologalegina</taxon>
        <taxon>IRL clade</taxon>
        <taxon>Fabeae</taxon>
        <taxon>Lathyrus</taxon>
    </lineage>
</organism>
<dbReference type="Gramene" id="Psat05G0155900-T1">
    <property type="protein sequence ID" value="KAI5404433.1"/>
    <property type="gene ID" value="KIW84_051559"/>
</dbReference>
<dbReference type="Pfam" id="PF22936">
    <property type="entry name" value="Pol_BBD"/>
    <property type="match status" value="1"/>
</dbReference>
<dbReference type="InterPro" id="IPR054722">
    <property type="entry name" value="PolX-like_BBD"/>
</dbReference>
<keyword evidence="4" id="KW-1185">Reference proteome</keyword>
<evidence type="ECO:0000313" key="3">
    <source>
        <dbReference type="EMBL" id="KAI5404433.1"/>
    </source>
</evidence>
<name>A0A9D4WMY9_PEA</name>
<dbReference type="Proteomes" id="UP001058974">
    <property type="component" value="Chromosome 5"/>
</dbReference>
<evidence type="ECO:0000259" key="1">
    <source>
        <dbReference type="Pfam" id="PF22936"/>
    </source>
</evidence>
<feature type="domain" description="Retroviral polymerase SH3-like" evidence="2">
    <location>
        <begin position="103"/>
        <end position="137"/>
    </location>
</feature>
<proteinExistence type="predicted"/>
<evidence type="ECO:0008006" key="5">
    <source>
        <dbReference type="Google" id="ProtNLM"/>
    </source>
</evidence>
<evidence type="ECO:0000259" key="2">
    <source>
        <dbReference type="Pfam" id="PF25597"/>
    </source>
</evidence>
<dbReference type="InterPro" id="IPR057670">
    <property type="entry name" value="SH3_retrovirus"/>
</dbReference>
<dbReference type="Pfam" id="PF25597">
    <property type="entry name" value="SH3_retrovirus"/>
    <property type="match status" value="1"/>
</dbReference>